<feature type="compositionally biased region" description="Basic and acidic residues" evidence="1">
    <location>
        <begin position="105"/>
        <end position="117"/>
    </location>
</feature>
<proteinExistence type="predicted"/>
<evidence type="ECO:0000256" key="1">
    <source>
        <dbReference type="SAM" id="MobiDB-lite"/>
    </source>
</evidence>
<feature type="region of interest" description="Disordered" evidence="1">
    <location>
        <begin position="1"/>
        <end position="188"/>
    </location>
</feature>
<evidence type="ECO:0000313" key="3">
    <source>
        <dbReference type="Proteomes" id="UP000799779"/>
    </source>
</evidence>
<protein>
    <submittedName>
        <fullName evidence="2">Uncharacterized protein</fullName>
    </submittedName>
</protein>
<sequence length="473" mass="52870">MSARRNLEPARVRPTTPESRSLTTPGPCSRPRSGSFDDKFSKSTSRSGRRSPPASPQTPSRSSRKRNLAEAPRDTRAITPLNSKLRQSESKFGGGSDTKEDDFPETPKKKQKTRDDNSDLFLMGPSPCPPPRSPTRHRGSRRTFERGLDPKGQSVDVIDLVTPPPPSGKSVECGNTRTPSPTAGFPPSQRQAVAHKAQFNGTVGGLEDPFITGKTTNERSVTSIEMSTSENSAQATITSFTRTLIEEQQNADSNAISVVETSATIPSRPFIDSHSQLDDIRYKDVRTEKPDANGRMRDHRYVQRWRQVWVPDSTIDVPNGGTTCGYLHAHNHPPVHAMSGSSAIGHVSSERLISKGLGIFDELKKTYFKFWGEKDKKPEYHLKHVEIKLICWYFIDRDLTLPVKEKPTNIIEEENADIVYVGVSREVCNNCNRFVTQINKRVGKKHRIQFRAEKKTDDERLTIVNPVTNRATA</sequence>
<name>A0A6A5W828_9PLEO</name>
<feature type="compositionally biased region" description="Low complexity" evidence="1">
    <location>
        <begin position="42"/>
        <end position="52"/>
    </location>
</feature>
<dbReference type="AlphaFoldDB" id="A0A6A5W828"/>
<organism evidence="2 3">
    <name type="scientific">Amniculicola lignicola CBS 123094</name>
    <dbReference type="NCBI Taxonomy" id="1392246"/>
    <lineage>
        <taxon>Eukaryota</taxon>
        <taxon>Fungi</taxon>
        <taxon>Dikarya</taxon>
        <taxon>Ascomycota</taxon>
        <taxon>Pezizomycotina</taxon>
        <taxon>Dothideomycetes</taxon>
        <taxon>Pleosporomycetidae</taxon>
        <taxon>Pleosporales</taxon>
        <taxon>Amniculicolaceae</taxon>
        <taxon>Amniculicola</taxon>
    </lineage>
</organism>
<feature type="compositionally biased region" description="Polar residues" evidence="1">
    <location>
        <begin position="16"/>
        <end position="26"/>
    </location>
</feature>
<feature type="compositionally biased region" description="Basic and acidic residues" evidence="1">
    <location>
        <begin position="1"/>
        <end position="11"/>
    </location>
</feature>
<reference evidence="2" key="1">
    <citation type="journal article" date="2020" name="Stud. Mycol.">
        <title>101 Dothideomycetes genomes: a test case for predicting lifestyles and emergence of pathogens.</title>
        <authorList>
            <person name="Haridas S."/>
            <person name="Albert R."/>
            <person name="Binder M."/>
            <person name="Bloem J."/>
            <person name="Labutti K."/>
            <person name="Salamov A."/>
            <person name="Andreopoulos B."/>
            <person name="Baker S."/>
            <person name="Barry K."/>
            <person name="Bills G."/>
            <person name="Bluhm B."/>
            <person name="Cannon C."/>
            <person name="Castanera R."/>
            <person name="Culley D."/>
            <person name="Daum C."/>
            <person name="Ezra D."/>
            <person name="Gonzalez J."/>
            <person name="Henrissat B."/>
            <person name="Kuo A."/>
            <person name="Liang C."/>
            <person name="Lipzen A."/>
            <person name="Lutzoni F."/>
            <person name="Magnuson J."/>
            <person name="Mondo S."/>
            <person name="Nolan M."/>
            <person name="Ohm R."/>
            <person name="Pangilinan J."/>
            <person name="Park H.-J."/>
            <person name="Ramirez L."/>
            <person name="Alfaro M."/>
            <person name="Sun H."/>
            <person name="Tritt A."/>
            <person name="Yoshinaga Y."/>
            <person name="Zwiers L.-H."/>
            <person name="Turgeon B."/>
            <person name="Goodwin S."/>
            <person name="Spatafora J."/>
            <person name="Crous P."/>
            <person name="Grigoriev I."/>
        </authorList>
    </citation>
    <scope>NUCLEOTIDE SEQUENCE</scope>
    <source>
        <strain evidence="2">CBS 123094</strain>
    </source>
</reference>
<dbReference type="EMBL" id="ML977619">
    <property type="protein sequence ID" value="KAF1996909.1"/>
    <property type="molecule type" value="Genomic_DNA"/>
</dbReference>
<feature type="compositionally biased region" description="Basic and acidic residues" evidence="1">
    <location>
        <begin position="67"/>
        <end position="76"/>
    </location>
</feature>
<evidence type="ECO:0000313" key="2">
    <source>
        <dbReference type="EMBL" id="KAF1996909.1"/>
    </source>
</evidence>
<dbReference type="Proteomes" id="UP000799779">
    <property type="component" value="Unassembled WGS sequence"/>
</dbReference>
<accession>A0A6A5W828</accession>
<keyword evidence="3" id="KW-1185">Reference proteome</keyword>
<gene>
    <name evidence="2" type="ORF">P154DRAFT_525222</name>
</gene>